<feature type="domain" description="Nucleotidyltransferase-like" evidence="1">
    <location>
        <begin position="112"/>
        <end position="313"/>
    </location>
</feature>
<dbReference type="AlphaFoldDB" id="A0A315E3T8"/>
<proteinExistence type="predicted"/>
<evidence type="ECO:0000313" key="3">
    <source>
        <dbReference type="Proteomes" id="UP000250790"/>
    </source>
</evidence>
<sequence>MQNGYQHLPASAQAAFANLVPAAQSISLNRTVADLPGGFTQKKLGKMTYWYYQFKSLDGKTRQIYLGNDSESLRGLMADFKKQPSHTEALAHLGRLCRSAIELGANAIGRTHYRILQRLADHGFFHAGGILIGTHAFLAYQNHFGIRWTEGNQTLDIDFAHPGNNLSIAMPDGLKMDARSVIESLEMGFIPNVSQTTFTKQDEPDLQLDFVTPKVNTTDAPIRVHALNLSMQPLQFMNFSMDATMQAVLISRNGPVAINVPKAERYALHKLIVFGERPPELQVKAQKDIAQAASLIAYLQENEPDALEEAWEMIQRSGKGWISRCMRGAEYLKSRYPDIELDFIKT</sequence>
<dbReference type="RefSeq" id="WP_108313456.1">
    <property type="nucleotide sequence ID" value="NZ_NESN01000005.1"/>
</dbReference>
<dbReference type="OrthoDB" id="5953769at2"/>
<organism evidence="2 3">
    <name type="scientific">Limnohabitans parvus II-B4</name>
    <dbReference type="NCBI Taxonomy" id="1293052"/>
    <lineage>
        <taxon>Bacteria</taxon>
        <taxon>Pseudomonadati</taxon>
        <taxon>Pseudomonadota</taxon>
        <taxon>Betaproteobacteria</taxon>
        <taxon>Burkholderiales</taxon>
        <taxon>Comamonadaceae</taxon>
        <taxon>Limnohabitans</taxon>
    </lineage>
</organism>
<reference evidence="2 3" key="1">
    <citation type="submission" date="2017-04" db="EMBL/GenBank/DDBJ databases">
        <title>Unexpected and diverse lifestyles within the genus Limnohabitans.</title>
        <authorList>
            <person name="Kasalicky V."/>
            <person name="Mehrshad M."/>
            <person name="Andrei S.-A."/>
            <person name="Salcher M."/>
            <person name="Kratochvilova H."/>
            <person name="Simek K."/>
            <person name="Ghai R."/>
        </authorList>
    </citation>
    <scope>NUCLEOTIDE SEQUENCE [LARGE SCALE GENOMIC DNA]</scope>
    <source>
        <strain evidence="2 3">II-B4</strain>
    </source>
</reference>
<evidence type="ECO:0000259" key="1">
    <source>
        <dbReference type="Pfam" id="PF12281"/>
    </source>
</evidence>
<comment type="caution">
    <text evidence="2">The sequence shown here is derived from an EMBL/GenBank/DDBJ whole genome shotgun (WGS) entry which is preliminary data.</text>
</comment>
<protein>
    <recommendedName>
        <fullName evidence="1">Nucleotidyltransferase-like domain-containing protein</fullName>
    </recommendedName>
</protein>
<evidence type="ECO:0000313" key="2">
    <source>
        <dbReference type="EMBL" id="PUE52001.1"/>
    </source>
</evidence>
<dbReference type="Pfam" id="PF12281">
    <property type="entry name" value="NTP_transf_8"/>
    <property type="match status" value="1"/>
</dbReference>
<dbReference type="Proteomes" id="UP000250790">
    <property type="component" value="Unassembled WGS sequence"/>
</dbReference>
<name>A0A315E3T8_9BURK</name>
<dbReference type="EMBL" id="NESN01000005">
    <property type="protein sequence ID" value="PUE52001.1"/>
    <property type="molecule type" value="Genomic_DNA"/>
</dbReference>
<gene>
    <name evidence="2" type="ORF">B9Z37_13065</name>
</gene>
<keyword evidence="3" id="KW-1185">Reference proteome</keyword>
<accession>A0A315E3T8</accession>
<dbReference type="InterPro" id="IPR058575">
    <property type="entry name" value="NTP_transf_8_dom"/>
</dbReference>